<protein>
    <submittedName>
        <fullName evidence="2">Transcriptional regulator, MarR family</fullName>
    </submittedName>
</protein>
<gene>
    <name evidence="2" type="ORF">SAMN04487940_106214</name>
</gene>
<dbReference type="SUPFAM" id="SSF46785">
    <property type="entry name" value="Winged helix' DNA-binding domain"/>
    <property type="match status" value="1"/>
</dbReference>
<sequence length="168" mass="18609">MTELPPIRVDECLIALRRILRATTLYERNLAMAAGITPAQLRVLQILHGQRDGSTTPKVLATQMGVVQATVTALIDKLEASRLVSRQRSETDRRQTHVVITDKGRSVVKDVPDALQQRFVGSFERMQDWEQAQLLSSLERVAAMLDAEDIDASPVLAAGDFHATPKPQ</sequence>
<proteinExistence type="predicted"/>
<dbReference type="GO" id="GO:0003700">
    <property type="term" value="F:DNA-binding transcription factor activity"/>
    <property type="evidence" value="ECO:0007669"/>
    <property type="project" value="InterPro"/>
</dbReference>
<organism evidence="2 3">
    <name type="scientific">Marinovum algicola</name>
    <dbReference type="NCBI Taxonomy" id="42444"/>
    <lineage>
        <taxon>Bacteria</taxon>
        <taxon>Pseudomonadati</taxon>
        <taxon>Pseudomonadota</taxon>
        <taxon>Alphaproteobacteria</taxon>
        <taxon>Rhodobacterales</taxon>
        <taxon>Roseobacteraceae</taxon>
        <taxon>Marinovum</taxon>
    </lineage>
</organism>
<dbReference type="Proteomes" id="UP000182932">
    <property type="component" value="Unassembled WGS sequence"/>
</dbReference>
<dbReference type="InterPro" id="IPR000835">
    <property type="entry name" value="HTH_MarR-typ"/>
</dbReference>
<dbReference type="Pfam" id="PF12802">
    <property type="entry name" value="MarR_2"/>
    <property type="match status" value="1"/>
</dbReference>
<reference evidence="2 3" key="1">
    <citation type="submission" date="2016-10" db="EMBL/GenBank/DDBJ databases">
        <authorList>
            <person name="Varghese N."/>
            <person name="Submissions S."/>
        </authorList>
    </citation>
    <scope>NUCLEOTIDE SEQUENCE [LARGE SCALE GENOMIC DNA]</scope>
    <source>
        <strain evidence="2 3">FF3</strain>
    </source>
</reference>
<dbReference type="PANTHER" id="PTHR33164:SF89">
    <property type="entry name" value="MARR FAMILY REGULATORY PROTEIN"/>
    <property type="match status" value="1"/>
</dbReference>
<dbReference type="GeneID" id="80818470"/>
<dbReference type="Gene3D" id="1.10.10.10">
    <property type="entry name" value="Winged helix-like DNA-binding domain superfamily/Winged helix DNA-binding domain"/>
    <property type="match status" value="1"/>
</dbReference>
<dbReference type="SMART" id="SM00347">
    <property type="entry name" value="HTH_MARR"/>
    <property type="match status" value="1"/>
</dbReference>
<dbReference type="GO" id="GO:0006950">
    <property type="term" value="P:response to stress"/>
    <property type="evidence" value="ECO:0007669"/>
    <property type="project" value="TreeGrafter"/>
</dbReference>
<evidence type="ECO:0000313" key="2">
    <source>
        <dbReference type="EMBL" id="SEJ50765.1"/>
    </source>
</evidence>
<keyword evidence="3" id="KW-1185">Reference proteome</keyword>
<accession>A0A975ZNH6</accession>
<dbReference type="AlphaFoldDB" id="A0A975ZNH6"/>
<evidence type="ECO:0000259" key="1">
    <source>
        <dbReference type="PROSITE" id="PS50995"/>
    </source>
</evidence>
<comment type="caution">
    <text evidence="2">The sequence shown here is derived from an EMBL/GenBank/DDBJ whole genome shotgun (WGS) entry which is preliminary data.</text>
</comment>
<dbReference type="RefSeq" id="WP_048528987.1">
    <property type="nucleotide sequence ID" value="NZ_CATLQZ010000010.1"/>
</dbReference>
<name>A0A975ZNH6_9RHOB</name>
<dbReference type="PROSITE" id="PS50995">
    <property type="entry name" value="HTH_MARR_2"/>
    <property type="match status" value="1"/>
</dbReference>
<dbReference type="PRINTS" id="PR00598">
    <property type="entry name" value="HTHMARR"/>
</dbReference>
<dbReference type="PANTHER" id="PTHR33164">
    <property type="entry name" value="TRANSCRIPTIONAL REGULATOR, MARR FAMILY"/>
    <property type="match status" value="1"/>
</dbReference>
<dbReference type="EMBL" id="FNYY01000006">
    <property type="protein sequence ID" value="SEJ50765.1"/>
    <property type="molecule type" value="Genomic_DNA"/>
</dbReference>
<feature type="domain" description="HTH marR-type" evidence="1">
    <location>
        <begin position="9"/>
        <end position="143"/>
    </location>
</feature>
<evidence type="ECO:0000313" key="3">
    <source>
        <dbReference type="Proteomes" id="UP000182932"/>
    </source>
</evidence>
<dbReference type="InterPro" id="IPR036390">
    <property type="entry name" value="WH_DNA-bd_sf"/>
</dbReference>
<dbReference type="InterPro" id="IPR039422">
    <property type="entry name" value="MarR/SlyA-like"/>
</dbReference>
<dbReference type="InterPro" id="IPR036388">
    <property type="entry name" value="WH-like_DNA-bd_sf"/>
</dbReference>